<dbReference type="PANTHER" id="PTHR43103:SF5">
    <property type="entry name" value="4-EPIMERASE, PUTATIVE (AFU_ORTHOLOGUE AFUA_7G00360)-RELATED"/>
    <property type="match status" value="1"/>
</dbReference>
<dbReference type="InterPro" id="IPR001509">
    <property type="entry name" value="Epimerase_deHydtase"/>
</dbReference>
<proteinExistence type="inferred from homology"/>
<dbReference type="GO" id="GO:0016491">
    <property type="term" value="F:oxidoreductase activity"/>
    <property type="evidence" value="ECO:0007669"/>
    <property type="project" value="UniProtKB-KW"/>
</dbReference>
<protein>
    <submittedName>
        <fullName evidence="5">NAD(P)-dependent oxidoreductase</fullName>
    </submittedName>
</protein>
<keyword evidence="3" id="KW-0520">NAD</keyword>
<dbReference type="InterPro" id="IPR020904">
    <property type="entry name" value="Sc_DH/Rdtase_CS"/>
</dbReference>
<dbReference type="RefSeq" id="WP_210536218.1">
    <property type="nucleotide sequence ID" value="NZ_JAGKTC010000002.1"/>
</dbReference>
<dbReference type="Proteomes" id="UP000673447">
    <property type="component" value="Unassembled WGS sequence"/>
</dbReference>
<comment type="similarity">
    <text evidence="1">Belongs to the NAD(P)-dependent epimerase/dehydratase family.</text>
</comment>
<evidence type="ECO:0000313" key="6">
    <source>
        <dbReference type="Proteomes" id="UP000673447"/>
    </source>
</evidence>
<accession>A0A941ATP0</accession>
<evidence type="ECO:0000256" key="1">
    <source>
        <dbReference type="ARBA" id="ARBA00007637"/>
    </source>
</evidence>
<dbReference type="EMBL" id="JAGKTC010000002">
    <property type="protein sequence ID" value="MBP3984331.1"/>
    <property type="molecule type" value="Genomic_DNA"/>
</dbReference>
<organism evidence="5 6">
    <name type="scientific">Pseudoxanthomonas helianthi</name>
    <dbReference type="NCBI Taxonomy" id="1453541"/>
    <lineage>
        <taxon>Bacteria</taxon>
        <taxon>Pseudomonadati</taxon>
        <taxon>Pseudomonadota</taxon>
        <taxon>Gammaproteobacteria</taxon>
        <taxon>Lysobacterales</taxon>
        <taxon>Lysobacteraceae</taxon>
        <taxon>Pseudoxanthomonas</taxon>
    </lineage>
</organism>
<reference evidence="5" key="1">
    <citation type="journal article" date="2016" name="Int. J. Syst. Evol. Microbiol.">
        <title>Pseudoxanthomonas helianthi sp. nov., isolated from roots of Jerusalem artichoke (Helianthus tuberosus).</title>
        <authorList>
            <person name="Kittiwongwattana C."/>
            <person name="Thawai C."/>
        </authorList>
    </citation>
    <scope>NUCLEOTIDE SEQUENCE</scope>
    <source>
        <strain evidence="5">110414</strain>
    </source>
</reference>
<dbReference type="AlphaFoldDB" id="A0A941ATP0"/>
<dbReference type="CDD" id="cd08946">
    <property type="entry name" value="SDR_e"/>
    <property type="match status" value="1"/>
</dbReference>
<keyword evidence="2" id="KW-0560">Oxidoreductase</keyword>
<evidence type="ECO:0000256" key="2">
    <source>
        <dbReference type="ARBA" id="ARBA00023002"/>
    </source>
</evidence>
<feature type="domain" description="NAD-dependent epimerase/dehydratase" evidence="4">
    <location>
        <begin position="10"/>
        <end position="169"/>
    </location>
</feature>
<dbReference type="Gene3D" id="3.40.50.720">
    <property type="entry name" value="NAD(P)-binding Rossmann-like Domain"/>
    <property type="match status" value="1"/>
</dbReference>
<name>A0A941ATP0_9GAMM</name>
<dbReference type="Pfam" id="PF01370">
    <property type="entry name" value="Epimerase"/>
    <property type="match status" value="1"/>
</dbReference>
<dbReference type="SUPFAM" id="SSF51735">
    <property type="entry name" value="NAD(P)-binding Rossmann-fold domains"/>
    <property type="match status" value="1"/>
</dbReference>
<gene>
    <name evidence="5" type="ORF">J5837_07800</name>
</gene>
<evidence type="ECO:0000259" key="4">
    <source>
        <dbReference type="Pfam" id="PF01370"/>
    </source>
</evidence>
<comment type="caution">
    <text evidence="5">The sequence shown here is derived from an EMBL/GenBank/DDBJ whole genome shotgun (WGS) entry which is preliminary data.</text>
</comment>
<evidence type="ECO:0000256" key="3">
    <source>
        <dbReference type="ARBA" id="ARBA00023027"/>
    </source>
</evidence>
<keyword evidence="6" id="KW-1185">Reference proteome</keyword>
<dbReference type="PROSITE" id="PS00061">
    <property type="entry name" value="ADH_SHORT"/>
    <property type="match status" value="1"/>
</dbReference>
<reference evidence="5" key="2">
    <citation type="submission" date="2021-03" db="EMBL/GenBank/DDBJ databases">
        <authorList>
            <person name="Cao W."/>
        </authorList>
    </citation>
    <scope>NUCLEOTIDE SEQUENCE</scope>
    <source>
        <strain evidence="5">110414</strain>
    </source>
</reference>
<dbReference type="PANTHER" id="PTHR43103">
    <property type="entry name" value="NUCLEOSIDE-DIPHOSPHATE-SUGAR EPIMERASE"/>
    <property type="match status" value="1"/>
</dbReference>
<sequence length="278" mass="29734">MTEAVSQRLLFTGAAGQLGRLLRPRLARTGRELRLLDIAPIDSGDDGAVRLQGSVTDMALMEQACAGVDAVLHFGGLSVENTWQRVLDANINGSYVTLEAARRQGVRHVVLASSNHAIGYIPTDRGLIPADAPPRPDTNYGVSKAAMEAIGSLYADRYGMSVTAVRIGSCLERPPNARMLRTWLSPADAIRLLDAAIAAPPGFRVVWGASRNTRAWVSLEAGEAIGYFPQDDSEVFAEALLGGRGDPPPDDQMMAHVGGLWCGPDWDTAVREQAESAT</sequence>
<evidence type="ECO:0000313" key="5">
    <source>
        <dbReference type="EMBL" id="MBP3984331.1"/>
    </source>
</evidence>
<dbReference type="InterPro" id="IPR036291">
    <property type="entry name" value="NAD(P)-bd_dom_sf"/>
</dbReference>